<sequence>MYNQALVAYFSFLVLASKNIPAPRSRKESLRGKMKEQMEFTLAAMKKQRQAEEMAAAEAAYARKKNEFYA</sequence>
<dbReference type="WBParaSite" id="PDA_v2.g11706.t1">
    <property type="protein sequence ID" value="PDA_v2.g11706.t1"/>
    <property type="gene ID" value="PDA_v2.g11706"/>
</dbReference>
<keyword evidence="1" id="KW-1185">Reference proteome</keyword>
<evidence type="ECO:0000313" key="1">
    <source>
        <dbReference type="Proteomes" id="UP000887578"/>
    </source>
</evidence>
<reference evidence="2" key="1">
    <citation type="submission" date="2022-11" db="UniProtKB">
        <authorList>
            <consortium name="WormBaseParasite"/>
        </authorList>
    </citation>
    <scope>IDENTIFICATION</scope>
</reference>
<dbReference type="AlphaFoldDB" id="A0A914P1M9"/>
<evidence type="ECO:0000313" key="2">
    <source>
        <dbReference type="WBParaSite" id="PDA_v2.g11706.t1"/>
    </source>
</evidence>
<dbReference type="Proteomes" id="UP000887578">
    <property type="component" value="Unplaced"/>
</dbReference>
<organism evidence="1 2">
    <name type="scientific">Panagrolaimus davidi</name>
    <dbReference type="NCBI Taxonomy" id="227884"/>
    <lineage>
        <taxon>Eukaryota</taxon>
        <taxon>Metazoa</taxon>
        <taxon>Ecdysozoa</taxon>
        <taxon>Nematoda</taxon>
        <taxon>Chromadorea</taxon>
        <taxon>Rhabditida</taxon>
        <taxon>Tylenchina</taxon>
        <taxon>Panagrolaimomorpha</taxon>
        <taxon>Panagrolaimoidea</taxon>
        <taxon>Panagrolaimidae</taxon>
        <taxon>Panagrolaimus</taxon>
    </lineage>
</organism>
<protein>
    <submittedName>
        <fullName evidence="2">Uncharacterized protein</fullName>
    </submittedName>
</protein>
<accession>A0A914P1M9</accession>
<name>A0A914P1M9_9BILA</name>
<proteinExistence type="predicted"/>